<accession>A0AA38FI15</accession>
<evidence type="ECO:0000313" key="2">
    <source>
        <dbReference type="Proteomes" id="UP000824469"/>
    </source>
</evidence>
<proteinExistence type="predicted"/>
<gene>
    <name evidence="1" type="ORF">KI387_014698</name>
</gene>
<sequence length="63" mass="7259">TVDEWRDLIHRVCTDSLMIPMDKTRAELSVDFGEPSRQAHRRLRSRLACGQDGVDSSYRVGRL</sequence>
<keyword evidence="2" id="KW-1185">Reference proteome</keyword>
<dbReference type="EMBL" id="JAHRHJ020000009">
    <property type="protein sequence ID" value="KAH9303115.1"/>
    <property type="molecule type" value="Genomic_DNA"/>
</dbReference>
<comment type="caution">
    <text evidence="1">The sequence shown here is derived from an EMBL/GenBank/DDBJ whole genome shotgun (WGS) entry which is preliminary data.</text>
</comment>
<organism evidence="1 2">
    <name type="scientific">Taxus chinensis</name>
    <name type="common">Chinese yew</name>
    <name type="synonym">Taxus wallichiana var. chinensis</name>
    <dbReference type="NCBI Taxonomy" id="29808"/>
    <lineage>
        <taxon>Eukaryota</taxon>
        <taxon>Viridiplantae</taxon>
        <taxon>Streptophyta</taxon>
        <taxon>Embryophyta</taxon>
        <taxon>Tracheophyta</taxon>
        <taxon>Spermatophyta</taxon>
        <taxon>Pinopsida</taxon>
        <taxon>Pinidae</taxon>
        <taxon>Conifers II</taxon>
        <taxon>Cupressales</taxon>
        <taxon>Taxaceae</taxon>
        <taxon>Taxus</taxon>
    </lineage>
</organism>
<reference evidence="1 2" key="1">
    <citation type="journal article" date="2021" name="Nat. Plants">
        <title>The Taxus genome provides insights into paclitaxel biosynthesis.</title>
        <authorList>
            <person name="Xiong X."/>
            <person name="Gou J."/>
            <person name="Liao Q."/>
            <person name="Li Y."/>
            <person name="Zhou Q."/>
            <person name="Bi G."/>
            <person name="Li C."/>
            <person name="Du R."/>
            <person name="Wang X."/>
            <person name="Sun T."/>
            <person name="Guo L."/>
            <person name="Liang H."/>
            <person name="Lu P."/>
            <person name="Wu Y."/>
            <person name="Zhang Z."/>
            <person name="Ro D.K."/>
            <person name="Shang Y."/>
            <person name="Huang S."/>
            <person name="Yan J."/>
        </authorList>
    </citation>
    <scope>NUCLEOTIDE SEQUENCE [LARGE SCALE GENOMIC DNA]</scope>
    <source>
        <strain evidence="1">Ta-2019</strain>
    </source>
</reference>
<dbReference type="AlphaFoldDB" id="A0AA38FI15"/>
<protein>
    <submittedName>
        <fullName evidence="1">Uncharacterized protein</fullName>
    </submittedName>
</protein>
<evidence type="ECO:0000313" key="1">
    <source>
        <dbReference type="EMBL" id="KAH9303115.1"/>
    </source>
</evidence>
<name>A0AA38FI15_TAXCH</name>
<feature type="non-terminal residue" evidence="1">
    <location>
        <position position="1"/>
    </location>
</feature>
<dbReference type="Proteomes" id="UP000824469">
    <property type="component" value="Unassembled WGS sequence"/>
</dbReference>